<feature type="transmembrane region" description="Helical" evidence="5">
    <location>
        <begin position="267"/>
        <end position="287"/>
    </location>
</feature>
<dbReference type="SUPFAM" id="SSF55073">
    <property type="entry name" value="Nucleotide cyclase"/>
    <property type="match status" value="1"/>
</dbReference>
<organism evidence="7 8">
    <name type="scientific">Thalassolituus maritimus</name>
    <dbReference type="NCBI Taxonomy" id="484498"/>
    <lineage>
        <taxon>Bacteria</taxon>
        <taxon>Pseudomonadati</taxon>
        <taxon>Pseudomonadota</taxon>
        <taxon>Gammaproteobacteria</taxon>
        <taxon>Oceanospirillales</taxon>
        <taxon>Oceanospirillaceae</taxon>
        <taxon>Thalassolituus</taxon>
    </lineage>
</organism>
<dbReference type="Gene3D" id="2.60.40.2380">
    <property type="match status" value="1"/>
</dbReference>
<feature type="transmembrane region" description="Helical" evidence="5">
    <location>
        <begin position="201"/>
        <end position="224"/>
    </location>
</feature>
<dbReference type="Pfam" id="PF00990">
    <property type="entry name" value="GGDEF"/>
    <property type="match status" value="1"/>
</dbReference>
<gene>
    <name evidence="7" type="ORF">SAMN05421686_101101</name>
</gene>
<evidence type="ECO:0000259" key="6">
    <source>
        <dbReference type="PROSITE" id="PS50887"/>
    </source>
</evidence>
<proteinExistence type="predicted"/>
<dbReference type="GO" id="GO:0005886">
    <property type="term" value="C:plasma membrane"/>
    <property type="evidence" value="ECO:0007669"/>
    <property type="project" value="TreeGrafter"/>
</dbReference>
<feature type="transmembrane region" description="Helical" evidence="5">
    <location>
        <begin position="355"/>
        <end position="372"/>
    </location>
</feature>
<dbReference type="InterPro" id="IPR050469">
    <property type="entry name" value="Diguanylate_Cyclase"/>
</dbReference>
<evidence type="ECO:0000256" key="4">
    <source>
        <dbReference type="SAM" id="Coils"/>
    </source>
</evidence>
<evidence type="ECO:0000313" key="7">
    <source>
        <dbReference type="EMBL" id="SIS41721.1"/>
    </source>
</evidence>
<reference evidence="8" key="1">
    <citation type="submission" date="2017-01" db="EMBL/GenBank/DDBJ databases">
        <authorList>
            <person name="Varghese N."/>
            <person name="Submissions S."/>
        </authorList>
    </citation>
    <scope>NUCLEOTIDE SEQUENCE [LARGE SCALE GENOMIC DNA]</scope>
    <source>
        <strain evidence="8">DSM 24913</strain>
    </source>
</reference>
<dbReference type="GO" id="GO:0052621">
    <property type="term" value="F:diguanylate cyclase activity"/>
    <property type="evidence" value="ECO:0007669"/>
    <property type="project" value="UniProtKB-EC"/>
</dbReference>
<dbReference type="InterPro" id="IPR029787">
    <property type="entry name" value="Nucleotide_cyclase"/>
</dbReference>
<sequence>MPIPKIHPESRGQRHSLLIHCLQALLSLTILIAALLAHRAHAIETVHFTGDKVSLLPLLEFVSERNGETLDEILVRPEEDWHHRQNINNNLGQTSQPVWARVRLAGVSEAFGQPIVRLNYPHHDYVDFYLFERGRMIRHFSAGDQLPFDSRPIDQRTFWFPLDDASADEQEIYIRISTPGPLLMPLDLMSYKEAAEEEKLLYLWAGAFLGIIAIMALYNLFLYFSLTESSYILYVLYLLSAGVMQATMFGFGEQYFWGDRPGVNNQVIAFLAPFVQLTAMAFVLKFIDLKNFGSVLDRSVAYLMLFTLIVMSIASFTVPYSLIVKLGHSIALFGVVCALYIGIKGWVMGMKSARLFTIAWFAHLVFIGWYLLDMTGKIPATELGNHAFAIGFIAELSLLSIAFADKMNQEKELRINSQTKLLDMQVAMNQELDNKVKERTSALEKANRRLEELSVTDGLTKLFNRRYFDQVFRDHYEQSYKDQHPISVMMVDIDFFKKLNDNYGHAFGDLCLVRAAQLIRKVVTMPGAFAARYGGEEFVVVLPKTTEERAAQVGEILRSAFEKTTVTQGNQSKNMTISIGVACTIPSQPGLEEKLLSVADACLYQSKENGRNQVTRSEQLDEAG</sequence>
<dbReference type="EC" id="2.7.7.65" evidence="2"/>
<dbReference type="Pfam" id="PF07695">
    <property type="entry name" value="7TMR-DISM_7TM"/>
    <property type="match status" value="1"/>
</dbReference>
<dbReference type="AlphaFoldDB" id="A0A1N7IXJ6"/>
<dbReference type="GO" id="GO:1902201">
    <property type="term" value="P:negative regulation of bacterial-type flagellum-dependent cell motility"/>
    <property type="evidence" value="ECO:0007669"/>
    <property type="project" value="TreeGrafter"/>
</dbReference>
<dbReference type="GO" id="GO:0043709">
    <property type="term" value="P:cell adhesion involved in single-species biofilm formation"/>
    <property type="evidence" value="ECO:0007669"/>
    <property type="project" value="TreeGrafter"/>
</dbReference>
<protein>
    <recommendedName>
        <fullName evidence="2">diguanylate cyclase</fullName>
        <ecNumber evidence="2">2.7.7.65</ecNumber>
    </recommendedName>
</protein>
<keyword evidence="8" id="KW-1185">Reference proteome</keyword>
<keyword evidence="5" id="KW-1133">Transmembrane helix</keyword>
<dbReference type="SMART" id="SM00267">
    <property type="entry name" value="GGDEF"/>
    <property type="match status" value="1"/>
</dbReference>
<comment type="catalytic activity">
    <reaction evidence="3">
        <text>2 GTP = 3',3'-c-di-GMP + 2 diphosphate</text>
        <dbReference type="Rhea" id="RHEA:24898"/>
        <dbReference type="ChEBI" id="CHEBI:33019"/>
        <dbReference type="ChEBI" id="CHEBI:37565"/>
        <dbReference type="ChEBI" id="CHEBI:58805"/>
        <dbReference type="EC" id="2.7.7.65"/>
    </reaction>
</comment>
<dbReference type="Gene3D" id="3.30.70.270">
    <property type="match status" value="1"/>
</dbReference>
<dbReference type="Proteomes" id="UP000185639">
    <property type="component" value="Unassembled WGS sequence"/>
</dbReference>
<dbReference type="OrthoDB" id="5289013at2"/>
<dbReference type="InterPro" id="IPR011622">
    <property type="entry name" value="7TMR_DISM_rcpt_extracell_dom2"/>
</dbReference>
<evidence type="ECO:0000256" key="3">
    <source>
        <dbReference type="ARBA" id="ARBA00034247"/>
    </source>
</evidence>
<dbReference type="InterPro" id="IPR043128">
    <property type="entry name" value="Rev_trsase/Diguanyl_cyclase"/>
</dbReference>
<comment type="cofactor">
    <cofactor evidence="1">
        <name>Mg(2+)</name>
        <dbReference type="ChEBI" id="CHEBI:18420"/>
    </cofactor>
</comment>
<dbReference type="FunFam" id="3.30.70.270:FF:000001">
    <property type="entry name" value="Diguanylate cyclase domain protein"/>
    <property type="match status" value="1"/>
</dbReference>
<evidence type="ECO:0000256" key="2">
    <source>
        <dbReference type="ARBA" id="ARBA00012528"/>
    </source>
</evidence>
<keyword evidence="4" id="KW-0175">Coiled coil</keyword>
<accession>A0A1N7IXJ6</accession>
<feature type="coiled-coil region" evidence="4">
    <location>
        <begin position="429"/>
        <end position="456"/>
    </location>
</feature>
<dbReference type="RefSeq" id="WP_076513305.1">
    <property type="nucleotide sequence ID" value="NZ_FTOH01000001.1"/>
</dbReference>
<name>A0A1N7IXJ6_9GAMM</name>
<dbReference type="InterPro" id="IPR000160">
    <property type="entry name" value="GGDEF_dom"/>
</dbReference>
<feature type="transmembrane region" description="Helical" evidence="5">
    <location>
        <begin position="299"/>
        <end position="320"/>
    </location>
</feature>
<feature type="transmembrane region" description="Helical" evidence="5">
    <location>
        <begin position="384"/>
        <end position="404"/>
    </location>
</feature>
<feature type="transmembrane region" description="Helical" evidence="5">
    <location>
        <begin position="231"/>
        <end position="252"/>
    </location>
</feature>
<feature type="transmembrane region" description="Helical" evidence="5">
    <location>
        <begin position="326"/>
        <end position="343"/>
    </location>
</feature>
<dbReference type="PROSITE" id="PS50887">
    <property type="entry name" value="GGDEF"/>
    <property type="match status" value="1"/>
</dbReference>
<dbReference type="NCBIfam" id="TIGR00254">
    <property type="entry name" value="GGDEF"/>
    <property type="match status" value="1"/>
</dbReference>
<evidence type="ECO:0000256" key="5">
    <source>
        <dbReference type="SAM" id="Phobius"/>
    </source>
</evidence>
<dbReference type="PANTHER" id="PTHR45138:SF9">
    <property type="entry name" value="DIGUANYLATE CYCLASE DGCM-RELATED"/>
    <property type="match status" value="1"/>
</dbReference>
<dbReference type="STRING" id="484498.SAMN05421686_101101"/>
<keyword evidence="5" id="KW-0812">Transmembrane</keyword>
<dbReference type="InterPro" id="IPR011623">
    <property type="entry name" value="7TMR_DISM_rcpt_extracell_dom1"/>
</dbReference>
<evidence type="ECO:0000313" key="8">
    <source>
        <dbReference type="Proteomes" id="UP000185639"/>
    </source>
</evidence>
<dbReference type="CDD" id="cd01949">
    <property type="entry name" value="GGDEF"/>
    <property type="match status" value="1"/>
</dbReference>
<dbReference type="EMBL" id="FTOH01000001">
    <property type="protein sequence ID" value="SIS41721.1"/>
    <property type="molecule type" value="Genomic_DNA"/>
</dbReference>
<feature type="domain" description="GGDEF" evidence="6">
    <location>
        <begin position="484"/>
        <end position="619"/>
    </location>
</feature>
<dbReference type="PANTHER" id="PTHR45138">
    <property type="entry name" value="REGULATORY COMPONENTS OF SENSORY TRANSDUCTION SYSTEM"/>
    <property type="match status" value="1"/>
</dbReference>
<dbReference type="Pfam" id="PF07696">
    <property type="entry name" value="7TMR-DISMED2"/>
    <property type="match status" value="1"/>
</dbReference>
<keyword evidence="5" id="KW-0472">Membrane</keyword>
<evidence type="ECO:0000256" key="1">
    <source>
        <dbReference type="ARBA" id="ARBA00001946"/>
    </source>
</evidence>